<evidence type="ECO:0000259" key="2">
    <source>
        <dbReference type="Pfam" id="PF00892"/>
    </source>
</evidence>
<feature type="transmembrane region" description="Helical" evidence="1">
    <location>
        <begin position="219"/>
        <end position="238"/>
    </location>
</feature>
<feature type="transmembrane region" description="Helical" evidence="1">
    <location>
        <begin position="277"/>
        <end position="295"/>
    </location>
</feature>
<evidence type="ECO:0000256" key="1">
    <source>
        <dbReference type="SAM" id="Phobius"/>
    </source>
</evidence>
<dbReference type="OrthoDB" id="10062838at2759"/>
<organism evidence="3 4">
    <name type="scientific">Phytophthora cactorum</name>
    <dbReference type="NCBI Taxonomy" id="29920"/>
    <lineage>
        <taxon>Eukaryota</taxon>
        <taxon>Sar</taxon>
        <taxon>Stramenopiles</taxon>
        <taxon>Oomycota</taxon>
        <taxon>Peronosporomycetes</taxon>
        <taxon>Peronosporales</taxon>
        <taxon>Peronosporaceae</taxon>
        <taxon>Phytophthora</taxon>
    </lineage>
</organism>
<proteinExistence type="predicted"/>
<feature type="transmembrane region" description="Helical" evidence="1">
    <location>
        <begin position="136"/>
        <end position="156"/>
    </location>
</feature>
<dbReference type="EMBL" id="JAENGZ010000582">
    <property type="protein sequence ID" value="KAG6956850.1"/>
    <property type="molecule type" value="Genomic_DNA"/>
</dbReference>
<feature type="transmembrane region" description="Helical" evidence="1">
    <location>
        <begin position="384"/>
        <end position="406"/>
    </location>
</feature>
<protein>
    <recommendedName>
        <fullName evidence="2">EamA domain-containing protein</fullName>
    </recommendedName>
</protein>
<feature type="transmembrane region" description="Helical" evidence="1">
    <location>
        <begin position="340"/>
        <end position="364"/>
    </location>
</feature>
<comment type="caution">
    <text evidence="3">The sequence shown here is derived from an EMBL/GenBank/DDBJ whole genome shotgun (WGS) entry which is preliminary data.</text>
</comment>
<dbReference type="Proteomes" id="UP000688947">
    <property type="component" value="Unassembled WGS sequence"/>
</dbReference>
<dbReference type="PANTHER" id="PTHR19346">
    <property type="entry name" value="SUGAR PHOSPHATE TRANSPORTER DOMAIN-CONTAINING PROTEIN"/>
    <property type="match status" value="1"/>
</dbReference>
<feature type="transmembrane region" description="Helical" evidence="1">
    <location>
        <begin position="244"/>
        <end position="268"/>
    </location>
</feature>
<name>A0A8T1U8Q7_9STRA</name>
<dbReference type="GO" id="GO:0016020">
    <property type="term" value="C:membrane"/>
    <property type="evidence" value="ECO:0007669"/>
    <property type="project" value="InterPro"/>
</dbReference>
<feature type="transmembrane region" description="Helical" evidence="1">
    <location>
        <begin position="168"/>
        <end position="189"/>
    </location>
</feature>
<sequence length="476" mass="52520">MLEQPKDVNGGINITFNGVRSVPTQLRLSLRLRLNRILSAYSLSETTTMSEGGDQTPINSFQNLIRTTRAMELHREVAAPHWEEALADMHSPVRMSHRNGVVPVTKSVPNEHTKLLDVEDLELEKETKEYFHTKHVGLLALSMVICTTIFQAEAVQHLQTANNFKKPFFVMCFCHAAPVLLLPLIFVYYRICGTTEDRHAGFNIVGVLQRHSIIPLKKLLRLSAFLGVFYLIADYFWFSSFQNLTVAAGAAIFNSSPLFVYCFSICLLNEKVTPKKVFGVLLAFTGVTMVVLYQGGDDAGIGSPSMVGGLMMVTSAVLNAGYNVSVALTAGAEINDTSTLMIMMGMSGAFTIPAWFVGTIFFAHSPFPSLYEPIGFPPTAEGNLMLVIGITMFVTNFIFLTFAVCWTSPLETSVGFMLTIPLSGLMDTLMHSTKFTWQCIVGSTLVMTGFLILELSSTHPPTHHSHEEPSEKPQLV</sequence>
<evidence type="ECO:0000313" key="4">
    <source>
        <dbReference type="Proteomes" id="UP000688947"/>
    </source>
</evidence>
<keyword evidence="1" id="KW-1133">Transmembrane helix</keyword>
<keyword evidence="1" id="KW-0812">Transmembrane</keyword>
<reference evidence="3" key="1">
    <citation type="submission" date="2021-01" db="EMBL/GenBank/DDBJ databases">
        <title>Phytophthora aleatoria, a newly-described species from Pinus radiata is distinct from Phytophthora cactorum isolates based on comparative genomics.</title>
        <authorList>
            <person name="Mcdougal R."/>
            <person name="Panda P."/>
            <person name="Williams N."/>
            <person name="Studholme D.J."/>
        </authorList>
    </citation>
    <scope>NUCLEOTIDE SEQUENCE</scope>
    <source>
        <strain evidence="3">NZFS 3830</strain>
    </source>
</reference>
<dbReference type="InterPro" id="IPR000620">
    <property type="entry name" value="EamA_dom"/>
</dbReference>
<dbReference type="VEuPathDB" id="FungiDB:PC110_g15383"/>
<keyword evidence="1" id="KW-0472">Membrane</keyword>
<gene>
    <name evidence="3" type="ORF">JG687_00010343</name>
</gene>
<dbReference type="Pfam" id="PF00892">
    <property type="entry name" value="EamA"/>
    <property type="match status" value="1"/>
</dbReference>
<accession>A0A8T1U8Q7</accession>
<dbReference type="AlphaFoldDB" id="A0A8T1U8Q7"/>
<dbReference type="PANTHER" id="PTHR19346:SF4">
    <property type="entry name" value="SUGAR PHOSPHATE TRANSPORTER DOMAIN-CONTAINING PROTEIN"/>
    <property type="match status" value="1"/>
</dbReference>
<dbReference type="InterPro" id="IPR026505">
    <property type="entry name" value="Solute_c_fam_35_mem_F3/F4"/>
</dbReference>
<feature type="domain" description="EamA" evidence="2">
    <location>
        <begin position="204"/>
        <end position="291"/>
    </location>
</feature>
<feature type="transmembrane region" description="Helical" evidence="1">
    <location>
        <begin position="307"/>
        <end position="328"/>
    </location>
</feature>
<evidence type="ECO:0000313" key="3">
    <source>
        <dbReference type="EMBL" id="KAG6956850.1"/>
    </source>
</evidence>